<keyword evidence="5 7" id="KW-1133">Transmembrane helix</keyword>
<dbReference type="Pfam" id="PF01478">
    <property type="entry name" value="Peptidase_A24"/>
    <property type="match status" value="1"/>
</dbReference>
<evidence type="ECO:0000256" key="4">
    <source>
        <dbReference type="ARBA" id="ARBA00022692"/>
    </source>
</evidence>
<evidence type="ECO:0000256" key="1">
    <source>
        <dbReference type="ARBA" id="ARBA00004651"/>
    </source>
</evidence>
<keyword evidence="6 7" id="KW-0472">Membrane</keyword>
<evidence type="ECO:0000259" key="9">
    <source>
        <dbReference type="Pfam" id="PF06750"/>
    </source>
</evidence>
<gene>
    <name evidence="10" type="ORF">KQI42_05785</name>
</gene>
<comment type="caution">
    <text evidence="10">The sequence shown here is derived from an EMBL/GenBank/DDBJ whole genome shotgun (WGS) entry which is preliminary data.</text>
</comment>
<name>A0ABS6E3M3_9FIRM</name>
<feature type="transmembrane region" description="Helical" evidence="7">
    <location>
        <begin position="180"/>
        <end position="213"/>
    </location>
</feature>
<keyword evidence="11" id="KW-1185">Reference proteome</keyword>
<comment type="subcellular location">
    <subcellularLocation>
        <location evidence="1">Cell membrane</location>
        <topology evidence="1">Multi-pass membrane protein</topology>
    </subcellularLocation>
</comment>
<evidence type="ECO:0000256" key="2">
    <source>
        <dbReference type="ARBA" id="ARBA00005801"/>
    </source>
</evidence>
<sequence>MAILIFLYGTIIGSFLNVCIYRTPRGESVVFPRSHCPKCSTPLKWYDLIPVFSFITGRGKCRYCREAISLQYPVIEILNGILYLIIYLKFGFTIEFFFYSIIFSVLIVITFIDLEHMIIPDILIVLIISFTILHKFASYILYNKSPELLNSIGGLIFSSILFIMIILVSKGGMGTGDVTLIGSLGFILGIKNIFLTIFLSFILGAIISIILLITKIKNKKDPIPFAPFIILAFFIVLFWGDNILFWYTNKFFS</sequence>
<feature type="transmembrane region" description="Helical" evidence="7">
    <location>
        <begin position="225"/>
        <end position="247"/>
    </location>
</feature>
<feature type="transmembrane region" description="Helical" evidence="7">
    <location>
        <begin position="96"/>
        <end position="114"/>
    </location>
</feature>
<dbReference type="PANTHER" id="PTHR30487">
    <property type="entry name" value="TYPE 4 PREPILIN-LIKE PROTEINS LEADER PEPTIDE-PROCESSING ENZYME"/>
    <property type="match status" value="1"/>
</dbReference>
<dbReference type="RefSeq" id="WP_216517702.1">
    <property type="nucleotide sequence ID" value="NZ_JAHLPM010000004.1"/>
</dbReference>
<dbReference type="Pfam" id="PF06750">
    <property type="entry name" value="A24_N_bact"/>
    <property type="match status" value="1"/>
</dbReference>
<feature type="domain" description="Prepilin peptidase A24 N-terminal" evidence="9">
    <location>
        <begin position="7"/>
        <end position="90"/>
    </location>
</feature>
<feature type="domain" description="Prepilin type IV endopeptidase peptidase" evidence="8">
    <location>
        <begin position="101"/>
        <end position="209"/>
    </location>
</feature>
<feature type="transmembrane region" description="Helical" evidence="7">
    <location>
        <begin position="121"/>
        <end position="142"/>
    </location>
</feature>
<dbReference type="Proteomes" id="UP000749471">
    <property type="component" value="Unassembled WGS sequence"/>
</dbReference>
<evidence type="ECO:0000256" key="6">
    <source>
        <dbReference type="ARBA" id="ARBA00023136"/>
    </source>
</evidence>
<dbReference type="InterPro" id="IPR000045">
    <property type="entry name" value="Prepilin_IV_endopep_pep"/>
</dbReference>
<evidence type="ECO:0000256" key="3">
    <source>
        <dbReference type="ARBA" id="ARBA00022475"/>
    </source>
</evidence>
<evidence type="ECO:0000313" key="10">
    <source>
        <dbReference type="EMBL" id="MBU5437507.1"/>
    </source>
</evidence>
<dbReference type="InterPro" id="IPR050882">
    <property type="entry name" value="Prepilin_peptidase/N-MTase"/>
</dbReference>
<comment type="similarity">
    <text evidence="2">Belongs to the peptidase A24 family.</text>
</comment>
<evidence type="ECO:0000256" key="5">
    <source>
        <dbReference type="ARBA" id="ARBA00022989"/>
    </source>
</evidence>
<protein>
    <submittedName>
        <fullName evidence="10">Prepilin peptidase</fullName>
    </submittedName>
</protein>
<reference evidence="10 11" key="1">
    <citation type="submission" date="2021-06" db="EMBL/GenBank/DDBJ databases">
        <authorList>
            <person name="Sun Q."/>
            <person name="Li D."/>
        </authorList>
    </citation>
    <scope>NUCLEOTIDE SEQUENCE [LARGE SCALE GENOMIC DNA]</scope>
    <source>
        <strain evidence="10 11">MSJ-40</strain>
    </source>
</reference>
<dbReference type="InterPro" id="IPR010627">
    <property type="entry name" value="Prepilin_pept_A24_N"/>
</dbReference>
<keyword evidence="3" id="KW-1003">Cell membrane</keyword>
<accession>A0ABS6E3M3</accession>
<dbReference type="PANTHER" id="PTHR30487:SF0">
    <property type="entry name" value="PREPILIN LEADER PEPTIDASE_N-METHYLTRANSFERASE-RELATED"/>
    <property type="match status" value="1"/>
</dbReference>
<proteinExistence type="inferred from homology"/>
<evidence type="ECO:0000256" key="7">
    <source>
        <dbReference type="SAM" id="Phobius"/>
    </source>
</evidence>
<evidence type="ECO:0000313" key="11">
    <source>
        <dbReference type="Proteomes" id="UP000749471"/>
    </source>
</evidence>
<keyword evidence="4 7" id="KW-0812">Transmembrane</keyword>
<feature type="transmembrane region" description="Helical" evidence="7">
    <location>
        <begin position="148"/>
        <end position="168"/>
    </location>
</feature>
<dbReference type="EMBL" id="JAHLPM010000004">
    <property type="protein sequence ID" value="MBU5437507.1"/>
    <property type="molecule type" value="Genomic_DNA"/>
</dbReference>
<feature type="transmembrane region" description="Helical" evidence="7">
    <location>
        <begin position="6"/>
        <end position="23"/>
    </location>
</feature>
<evidence type="ECO:0000259" key="8">
    <source>
        <dbReference type="Pfam" id="PF01478"/>
    </source>
</evidence>
<organism evidence="10 11">
    <name type="scientific">Tissierella simiarum</name>
    <dbReference type="NCBI Taxonomy" id="2841534"/>
    <lineage>
        <taxon>Bacteria</taxon>
        <taxon>Bacillati</taxon>
        <taxon>Bacillota</taxon>
        <taxon>Tissierellia</taxon>
        <taxon>Tissierellales</taxon>
        <taxon>Tissierellaceae</taxon>
        <taxon>Tissierella</taxon>
    </lineage>
</organism>